<dbReference type="Pfam" id="PF01095">
    <property type="entry name" value="Pectinesterase"/>
    <property type="match status" value="1"/>
</dbReference>
<dbReference type="GO" id="GO:0045490">
    <property type="term" value="P:pectin catabolic process"/>
    <property type="evidence" value="ECO:0007669"/>
    <property type="project" value="UniProtKB-UniRule"/>
</dbReference>
<dbReference type="GeneID" id="18936648"/>
<evidence type="ECO:0000259" key="9">
    <source>
        <dbReference type="Pfam" id="PF01095"/>
    </source>
</evidence>
<dbReference type="EMBL" id="GL883094">
    <property type="protein sequence ID" value="EGG10654.1"/>
    <property type="molecule type" value="Genomic_DNA"/>
</dbReference>
<dbReference type="InterPro" id="IPR011050">
    <property type="entry name" value="Pectin_lyase_fold/virulence"/>
</dbReference>
<comment type="pathway">
    <text evidence="1 8">Glycan metabolism; pectin degradation; 2-dehydro-3-deoxy-D-gluconate from pectin: step 1/5.</text>
</comment>
<gene>
    <name evidence="10" type="ORF">MELLADRAFT_93655</name>
</gene>
<dbReference type="PROSITE" id="PS00503">
    <property type="entry name" value="PECTINESTERASE_2"/>
    <property type="match status" value="1"/>
</dbReference>
<dbReference type="VEuPathDB" id="FungiDB:MELLADRAFT_93655"/>
<evidence type="ECO:0000256" key="2">
    <source>
        <dbReference type="ARBA" id="ARBA00008891"/>
    </source>
</evidence>
<dbReference type="AlphaFoldDB" id="F4RA04"/>
<dbReference type="RefSeq" id="XP_007406123.1">
    <property type="nucleotide sequence ID" value="XM_007406061.1"/>
</dbReference>
<keyword evidence="4 8" id="KW-0378">Hydrolase</keyword>
<keyword evidence="5 8" id="KW-0063">Aspartyl esterase</keyword>
<evidence type="ECO:0000256" key="5">
    <source>
        <dbReference type="ARBA" id="ARBA00023085"/>
    </source>
</evidence>
<comment type="similarity">
    <text evidence="2">Belongs to the pectinesterase family.</text>
</comment>
<feature type="signal peptide" evidence="8">
    <location>
        <begin position="1"/>
        <end position="25"/>
    </location>
</feature>
<keyword evidence="8" id="KW-0961">Cell wall biogenesis/degradation</keyword>
<evidence type="ECO:0000256" key="3">
    <source>
        <dbReference type="ARBA" id="ARBA00013229"/>
    </source>
</evidence>
<proteinExistence type="inferred from homology"/>
<comment type="catalytic activity">
    <reaction evidence="6 8">
        <text>[(1-&gt;4)-alpha-D-galacturonosyl methyl ester](n) + n H2O = [(1-&gt;4)-alpha-D-galacturonosyl](n) + n methanol + n H(+)</text>
        <dbReference type="Rhea" id="RHEA:22380"/>
        <dbReference type="Rhea" id="RHEA-COMP:14570"/>
        <dbReference type="Rhea" id="RHEA-COMP:14573"/>
        <dbReference type="ChEBI" id="CHEBI:15377"/>
        <dbReference type="ChEBI" id="CHEBI:15378"/>
        <dbReference type="ChEBI" id="CHEBI:17790"/>
        <dbReference type="ChEBI" id="CHEBI:140522"/>
        <dbReference type="ChEBI" id="CHEBI:140523"/>
        <dbReference type="EC" id="3.1.1.11"/>
    </reaction>
</comment>
<evidence type="ECO:0000256" key="4">
    <source>
        <dbReference type="ARBA" id="ARBA00022801"/>
    </source>
</evidence>
<dbReference type="UniPathway" id="UPA00545">
    <property type="reaction ID" value="UER00823"/>
</dbReference>
<evidence type="ECO:0000313" key="10">
    <source>
        <dbReference type="EMBL" id="EGG10654.1"/>
    </source>
</evidence>
<dbReference type="Proteomes" id="UP000001072">
    <property type="component" value="Unassembled WGS sequence"/>
</dbReference>
<protein>
    <recommendedName>
        <fullName evidence="3 8">Pectinesterase</fullName>
        <ecNumber evidence="3 8">3.1.1.11</ecNumber>
    </recommendedName>
</protein>
<feature type="active site" evidence="7">
    <location>
        <position position="182"/>
    </location>
</feature>
<dbReference type="STRING" id="747676.F4RA04"/>
<comment type="subcellular location">
    <subcellularLocation>
        <location evidence="8">Secreted</location>
    </subcellularLocation>
</comment>
<feature type="chain" id="PRO_5005129584" description="Pectinesterase" evidence="8">
    <location>
        <begin position="26"/>
        <end position="316"/>
    </location>
</feature>
<dbReference type="InParanoid" id="F4RA04"/>
<reference evidence="11" key="1">
    <citation type="journal article" date="2011" name="Proc. Natl. Acad. Sci. U.S.A.">
        <title>Obligate biotrophy features unraveled by the genomic analysis of rust fungi.</title>
        <authorList>
            <person name="Duplessis S."/>
            <person name="Cuomo C.A."/>
            <person name="Lin Y.-C."/>
            <person name="Aerts A."/>
            <person name="Tisserant E."/>
            <person name="Veneault-Fourrey C."/>
            <person name="Joly D.L."/>
            <person name="Hacquard S."/>
            <person name="Amselem J."/>
            <person name="Cantarel B.L."/>
            <person name="Chiu R."/>
            <person name="Coutinho P.M."/>
            <person name="Feau N."/>
            <person name="Field M."/>
            <person name="Frey P."/>
            <person name="Gelhaye E."/>
            <person name="Goldberg J."/>
            <person name="Grabherr M.G."/>
            <person name="Kodira C.D."/>
            <person name="Kohler A."/>
            <person name="Kuees U."/>
            <person name="Lindquist E.A."/>
            <person name="Lucas S.M."/>
            <person name="Mago R."/>
            <person name="Mauceli E."/>
            <person name="Morin E."/>
            <person name="Murat C."/>
            <person name="Pangilinan J.L."/>
            <person name="Park R."/>
            <person name="Pearson M."/>
            <person name="Quesneville H."/>
            <person name="Rouhier N."/>
            <person name="Sakthikumar S."/>
            <person name="Salamov A.A."/>
            <person name="Schmutz J."/>
            <person name="Selles B."/>
            <person name="Shapiro H."/>
            <person name="Tanguay P."/>
            <person name="Tuskan G.A."/>
            <person name="Henrissat B."/>
            <person name="Van de Peer Y."/>
            <person name="Rouze P."/>
            <person name="Ellis J.G."/>
            <person name="Dodds P.N."/>
            <person name="Schein J.E."/>
            <person name="Zhong S."/>
            <person name="Hamelin R.C."/>
            <person name="Grigoriev I.V."/>
            <person name="Szabo L.J."/>
            <person name="Martin F."/>
        </authorList>
    </citation>
    <scope>NUCLEOTIDE SEQUENCE [LARGE SCALE GENOMIC DNA]</scope>
    <source>
        <strain evidence="11">98AG31 / pathotype 3-4-7</strain>
    </source>
</reference>
<dbReference type="PANTHER" id="PTHR31321">
    <property type="entry name" value="ACYL-COA THIOESTER HYDROLASE YBHC-RELATED"/>
    <property type="match status" value="1"/>
</dbReference>
<keyword evidence="8" id="KW-0964">Secreted</keyword>
<evidence type="ECO:0000256" key="6">
    <source>
        <dbReference type="ARBA" id="ARBA00047928"/>
    </source>
</evidence>
<feature type="domain" description="Pectinesterase catalytic" evidence="9">
    <location>
        <begin position="46"/>
        <end position="272"/>
    </location>
</feature>
<evidence type="ECO:0000256" key="7">
    <source>
        <dbReference type="PROSITE-ProRule" id="PRU10040"/>
    </source>
</evidence>
<dbReference type="Gene3D" id="2.160.20.10">
    <property type="entry name" value="Single-stranded right-handed beta-helix, Pectin lyase-like"/>
    <property type="match status" value="1"/>
</dbReference>
<dbReference type="SUPFAM" id="SSF51126">
    <property type="entry name" value="Pectin lyase-like"/>
    <property type="match status" value="1"/>
</dbReference>
<evidence type="ECO:0000256" key="8">
    <source>
        <dbReference type="RuleBase" id="RU000589"/>
    </source>
</evidence>
<dbReference type="GO" id="GO:0042545">
    <property type="term" value="P:cell wall modification"/>
    <property type="evidence" value="ECO:0007669"/>
    <property type="project" value="UniProtKB-UniRule"/>
</dbReference>
<dbReference type="InterPro" id="IPR000070">
    <property type="entry name" value="Pectinesterase_cat"/>
</dbReference>
<keyword evidence="8" id="KW-0732">Signal</keyword>
<name>F4RA04_MELLP</name>
<dbReference type="GO" id="GO:0030599">
    <property type="term" value="F:pectinesterase activity"/>
    <property type="evidence" value="ECO:0007669"/>
    <property type="project" value="UniProtKB-UniRule"/>
</dbReference>
<dbReference type="OrthoDB" id="2019149at2759"/>
<accession>F4RA04</accession>
<dbReference type="EC" id="3.1.1.11" evidence="3 8"/>
<organism evidence="11">
    <name type="scientific">Melampsora larici-populina (strain 98AG31 / pathotype 3-4-7)</name>
    <name type="common">Poplar leaf rust fungus</name>
    <dbReference type="NCBI Taxonomy" id="747676"/>
    <lineage>
        <taxon>Eukaryota</taxon>
        <taxon>Fungi</taxon>
        <taxon>Dikarya</taxon>
        <taxon>Basidiomycota</taxon>
        <taxon>Pucciniomycotina</taxon>
        <taxon>Pucciniomycetes</taxon>
        <taxon>Pucciniales</taxon>
        <taxon>Melampsoraceae</taxon>
        <taxon>Melampsora</taxon>
    </lineage>
</organism>
<dbReference type="InterPro" id="IPR033131">
    <property type="entry name" value="Pectinesterase_Asp_AS"/>
</dbReference>
<keyword evidence="11" id="KW-1185">Reference proteome</keyword>
<dbReference type="PANTHER" id="PTHR31321:SF57">
    <property type="entry name" value="PECTINESTERASE 53-RELATED"/>
    <property type="match status" value="1"/>
</dbReference>
<sequence>MNFGSNHKSFEIFFILSIIIAQVICERFSETNLPPGTIVVKPGKGTLSAAFTQLKGRKGKQFIFLKKGVYYDNAKLNDYEDGIIIQGEGGTKKSYLDNLVTIVSSVKGTGTSSALRINVPNVNVYSITFQNTFGPGFQAVALTANGDNHIYDRCAFLGFQDTLYDYRGTHYFFGCYIEGAIDFIFGGGRSFYDNCVIGIKPNKGGVQEITANDAGSPGHLDSIFVFDSPNFVDLHGVPAATTYYGRAWGPKPQVVIQNPNNFGSLHPDGWDPDGVGSIKFDGSDFRELPLKTKRGKPLKQRITKERVLGDKFRYLS</sequence>
<dbReference type="InterPro" id="IPR012334">
    <property type="entry name" value="Pectin_lyas_fold"/>
</dbReference>
<dbReference type="eggNOG" id="ENOG502QQVX">
    <property type="taxonomic scope" value="Eukaryota"/>
</dbReference>
<evidence type="ECO:0000256" key="1">
    <source>
        <dbReference type="ARBA" id="ARBA00005184"/>
    </source>
</evidence>
<dbReference type="HOGENOM" id="CLU_924630_0_0_1"/>
<comment type="function">
    <text evidence="8">Involved in maceration and soft-rotting of plant tissue.</text>
</comment>
<dbReference type="KEGG" id="mlr:MELLADRAFT_93655"/>
<evidence type="ECO:0000313" key="11">
    <source>
        <dbReference type="Proteomes" id="UP000001072"/>
    </source>
</evidence>
<dbReference type="GO" id="GO:0005576">
    <property type="term" value="C:extracellular region"/>
    <property type="evidence" value="ECO:0007669"/>
    <property type="project" value="UniProtKB-SubCell"/>
</dbReference>